<dbReference type="PROSITE" id="PS50895">
    <property type="entry name" value="SURF1"/>
    <property type="match status" value="1"/>
</dbReference>
<dbReference type="CDD" id="cd06662">
    <property type="entry name" value="SURF1"/>
    <property type="match status" value="1"/>
</dbReference>
<keyword evidence="5 6" id="KW-0472">Membrane</keyword>
<evidence type="ECO:0000313" key="9">
    <source>
        <dbReference type="Proteomes" id="UP000185434"/>
    </source>
</evidence>
<dbReference type="InterPro" id="IPR045214">
    <property type="entry name" value="Surf1/Surf4"/>
</dbReference>
<feature type="compositionally biased region" description="Low complexity" evidence="7">
    <location>
        <begin position="269"/>
        <end position="278"/>
    </location>
</feature>
<dbReference type="RefSeq" id="WP_083666914.1">
    <property type="nucleotide sequence ID" value="NZ_CP009247.1"/>
</dbReference>
<evidence type="ECO:0000256" key="6">
    <source>
        <dbReference type="RuleBase" id="RU363076"/>
    </source>
</evidence>
<evidence type="ECO:0000256" key="2">
    <source>
        <dbReference type="ARBA" id="ARBA00007165"/>
    </source>
</evidence>
<protein>
    <recommendedName>
        <fullName evidence="6">SURF1-like protein</fullName>
    </recommendedName>
</protein>
<evidence type="ECO:0000256" key="3">
    <source>
        <dbReference type="ARBA" id="ARBA00022692"/>
    </source>
</evidence>
<gene>
    <name evidence="8" type="ORF">CFRA_08505</name>
</gene>
<keyword evidence="6" id="KW-1003">Cell membrane</keyword>
<sequence length="352" mass="38911">MSSTTSDRKTPRGRRRGSALSAFLKPGWFLAAVLIIAFSYFAFTFLAPWQLGKNEAIGERNERIETAFHTDPVPYDEIFDADGAVAEDDEWRRVTVTGHYVPDAETVLRMRPVEGTPSVQVLTPLQMDDGRLVLVNRGWQQARGAEVPDFSAAPDGEVTVTAVARRNEATPDRAPMEGEGHLQVYGIDTGQISQATDVELGRDFVQLSDEDQPGVLNPMPIPKLDRGSHLSYGLQWIAFGIMAPAGLGYFIWAELKERRRVDDEESEMAGAAGAGPDADGADGGDGEGRDVGKRTRRGARARFNDMLWDDDDLSEPPADTKTHEHSRSVADRYGGARHDDYAKFARRDEERF</sequence>
<dbReference type="Pfam" id="PF02104">
    <property type="entry name" value="SURF1"/>
    <property type="match status" value="1"/>
</dbReference>
<name>A0A1L7CTV6_9CORY</name>
<keyword evidence="9" id="KW-1185">Reference proteome</keyword>
<evidence type="ECO:0000256" key="5">
    <source>
        <dbReference type="ARBA" id="ARBA00023136"/>
    </source>
</evidence>
<feature type="region of interest" description="Disordered" evidence="7">
    <location>
        <begin position="263"/>
        <end position="334"/>
    </location>
</feature>
<dbReference type="KEGG" id="cfk:CFRA_08505"/>
<evidence type="ECO:0000256" key="1">
    <source>
        <dbReference type="ARBA" id="ARBA00004370"/>
    </source>
</evidence>
<proteinExistence type="inferred from homology"/>
<dbReference type="EMBL" id="CP009247">
    <property type="protein sequence ID" value="APT89282.1"/>
    <property type="molecule type" value="Genomic_DNA"/>
</dbReference>
<reference evidence="8 9" key="1">
    <citation type="submission" date="2014-08" db="EMBL/GenBank/DDBJ databases">
        <title>Complete genome sequence of Corynebacterium frankenforstense ST18(T) (=DSM 45800(T)), isolated from raw cow milk.</title>
        <authorList>
            <person name="Ruckert C."/>
            <person name="Albersmeier A."/>
            <person name="Winkler A."/>
            <person name="Lipski A."/>
            <person name="Kalinowski J."/>
        </authorList>
    </citation>
    <scope>NUCLEOTIDE SEQUENCE [LARGE SCALE GENOMIC DNA]</scope>
    <source>
        <strain evidence="8 9">ST18</strain>
    </source>
</reference>
<dbReference type="GO" id="GO:0005886">
    <property type="term" value="C:plasma membrane"/>
    <property type="evidence" value="ECO:0007669"/>
    <property type="project" value="UniProtKB-SubCell"/>
</dbReference>
<evidence type="ECO:0000313" key="8">
    <source>
        <dbReference type="EMBL" id="APT89282.1"/>
    </source>
</evidence>
<organism evidence="8 9">
    <name type="scientific">Corynebacterium frankenforstense DSM 45800</name>
    <dbReference type="NCBI Taxonomy" id="1437875"/>
    <lineage>
        <taxon>Bacteria</taxon>
        <taxon>Bacillati</taxon>
        <taxon>Actinomycetota</taxon>
        <taxon>Actinomycetes</taxon>
        <taxon>Mycobacteriales</taxon>
        <taxon>Corynebacteriaceae</taxon>
        <taxon>Corynebacterium</taxon>
    </lineage>
</organism>
<dbReference type="PANTHER" id="PTHR23427:SF2">
    <property type="entry name" value="SURFEIT LOCUS PROTEIN 1"/>
    <property type="match status" value="1"/>
</dbReference>
<keyword evidence="3 6" id="KW-0812">Transmembrane</keyword>
<comment type="similarity">
    <text evidence="2 6">Belongs to the SURF1 family.</text>
</comment>
<dbReference type="PANTHER" id="PTHR23427">
    <property type="entry name" value="SURFEIT LOCUS PROTEIN"/>
    <property type="match status" value="1"/>
</dbReference>
<feature type="compositionally biased region" description="Basic and acidic residues" evidence="7">
    <location>
        <begin position="318"/>
        <end position="334"/>
    </location>
</feature>
<accession>A0A1L7CTV6</accession>
<dbReference type="OrthoDB" id="9807214at2"/>
<evidence type="ECO:0000256" key="7">
    <source>
        <dbReference type="SAM" id="MobiDB-lite"/>
    </source>
</evidence>
<comment type="subcellular location">
    <subcellularLocation>
        <location evidence="6">Cell membrane</location>
        <topology evidence="6">Multi-pass membrane protein</topology>
    </subcellularLocation>
    <subcellularLocation>
        <location evidence="1">Membrane</location>
    </subcellularLocation>
</comment>
<dbReference type="Proteomes" id="UP000185434">
    <property type="component" value="Chromosome"/>
</dbReference>
<keyword evidence="4 6" id="KW-1133">Transmembrane helix</keyword>
<dbReference type="AlphaFoldDB" id="A0A1L7CTV6"/>
<dbReference type="InterPro" id="IPR002994">
    <property type="entry name" value="Surf1/Shy1"/>
</dbReference>
<feature type="transmembrane region" description="Helical" evidence="6">
    <location>
        <begin position="20"/>
        <end position="43"/>
    </location>
</feature>
<dbReference type="STRING" id="1437875.CFRA_08505"/>
<evidence type="ECO:0000256" key="4">
    <source>
        <dbReference type="ARBA" id="ARBA00022989"/>
    </source>
</evidence>
<feature type="transmembrane region" description="Helical" evidence="6">
    <location>
        <begin position="233"/>
        <end position="252"/>
    </location>
</feature>